<comment type="caution">
    <text evidence="3">The sequence shown here is derived from an EMBL/GenBank/DDBJ whole genome shotgun (WGS) entry which is preliminary data.</text>
</comment>
<proteinExistence type="predicted"/>
<dbReference type="EMBL" id="JAEPRC010000171">
    <property type="protein sequence ID" value="KAG2205595.1"/>
    <property type="molecule type" value="Genomic_DNA"/>
</dbReference>
<dbReference type="Pfam" id="PF14542">
    <property type="entry name" value="Acetyltransf_CG"/>
    <property type="match status" value="1"/>
</dbReference>
<evidence type="ECO:0000313" key="3">
    <source>
        <dbReference type="EMBL" id="KAG2205595.1"/>
    </source>
</evidence>
<dbReference type="Gene3D" id="3.40.630.30">
    <property type="match status" value="1"/>
</dbReference>
<evidence type="ECO:0000259" key="2">
    <source>
        <dbReference type="PROSITE" id="PS51729"/>
    </source>
</evidence>
<dbReference type="InterPro" id="IPR031165">
    <property type="entry name" value="GNAT_YJDJ"/>
</dbReference>
<feature type="region of interest" description="Disordered" evidence="1">
    <location>
        <begin position="34"/>
        <end position="54"/>
    </location>
</feature>
<reference evidence="3" key="1">
    <citation type="submission" date="2020-12" db="EMBL/GenBank/DDBJ databases">
        <title>Metabolic potential, ecology and presence of endohyphal bacteria is reflected in genomic diversity of Mucoromycotina.</title>
        <authorList>
            <person name="Muszewska A."/>
            <person name="Okrasinska A."/>
            <person name="Steczkiewicz K."/>
            <person name="Drgas O."/>
            <person name="Orlowska M."/>
            <person name="Perlinska-Lenart U."/>
            <person name="Aleksandrzak-Piekarczyk T."/>
            <person name="Szatraj K."/>
            <person name="Zielenkiewicz U."/>
            <person name="Pilsyk S."/>
            <person name="Malc E."/>
            <person name="Mieczkowski P."/>
            <person name="Kruszewska J.S."/>
            <person name="Biernat P."/>
            <person name="Pawlowska J."/>
        </authorList>
    </citation>
    <scope>NUCLEOTIDE SEQUENCE</scope>
    <source>
        <strain evidence="3">CBS 226.32</strain>
    </source>
</reference>
<evidence type="ECO:0000256" key="1">
    <source>
        <dbReference type="SAM" id="MobiDB-lite"/>
    </source>
</evidence>
<sequence>MTHSRPLPSPPDLKIQDYEELSSKYMIEQQHLKESIPLSPPLQPSRKPTNASTPSSLPLINDLSQFHALNILHDPSYCMFKIQLDKQNTAALCYLPTRSKNIIEFYHIEIPVAYRHQGLGDLLLYRAFQWAEKSQLLVIPTCPFVRKYLETRFPDQKSGDWSCIALSETPKSL</sequence>
<organism evidence="3 4">
    <name type="scientific">Mucor plumbeus</name>
    <dbReference type="NCBI Taxonomy" id="97098"/>
    <lineage>
        <taxon>Eukaryota</taxon>
        <taxon>Fungi</taxon>
        <taxon>Fungi incertae sedis</taxon>
        <taxon>Mucoromycota</taxon>
        <taxon>Mucoromycotina</taxon>
        <taxon>Mucoromycetes</taxon>
        <taxon>Mucorales</taxon>
        <taxon>Mucorineae</taxon>
        <taxon>Mucoraceae</taxon>
        <taxon>Mucor</taxon>
    </lineage>
</organism>
<dbReference type="InterPro" id="IPR016181">
    <property type="entry name" value="Acyl_CoA_acyltransferase"/>
</dbReference>
<dbReference type="Proteomes" id="UP000650833">
    <property type="component" value="Unassembled WGS sequence"/>
</dbReference>
<evidence type="ECO:0000313" key="4">
    <source>
        <dbReference type="Proteomes" id="UP000650833"/>
    </source>
</evidence>
<gene>
    <name evidence="3" type="ORF">INT46_005515</name>
</gene>
<keyword evidence="4" id="KW-1185">Reference proteome</keyword>
<dbReference type="PANTHER" id="PTHR31435">
    <property type="entry name" value="PROTEIN NATD1"/>
    <property type="match status" value="1"/>
</dbReference>
<dbReference type="OrthoDB" id="74247at2759"/>
<dbReference type="InterPro" id="IPR045057">
    <property type="entry name" value="Gcn5-rel_NAT"/>
</dbReference>
<dbReference type="AlphaFoldDB" id="A0A8H7V3A0"/>
<protein>
    <recommendedName>
        <fullName evidence="2">N-acetyltransferase domain-containing protein</fullName>
    </recommendedName>
</protein>
<name>A0A8H7V3A0_9FUNG</name>
<dbReference type="PANTHER" id="PTHR31435:SF9">
    <property type="entry name" value="PROTEIN NATD1"/>
    <property type="match status" value="1"/>
</dbReference>
<dbReference type="PROSITE" id="PS51729">
    <property type="entry name" value="GNAT_YJDJ"/>
    <property type="match status" value="1"/>
</dbReference>
<dbReference type="SUPFAM" id="SSF55729">
    <property type="entry name" value="Acyl-CoA N-acyltransferases (Nat)"/>
    <property type="match status" value="1"/>
</dbReference>
<feature type="domain" description="N-acetyltransferase" evidence="2">
    <location>
        <begin position="72"/>
        <end position="161"/>
    </location>
</feature>
<accession>A0A8H7V3A0</accession>